<dbReference type="InterPro" id="IPR013901">
    <property type="entry name" value="Anthrone_oxy"/>
</dbReference>
<dbReference type="InterPro" id="IPR036388">
    <property type="entry name" value="WH-like_DNA-bd_sf"/>
</dbReference>
<protein>
    <submittedName>
        <fullName evidence="2">Toxin biosynthesis regulatory protein</fullName>
    </submittedName>
</protein>
<keyword evidence="1" id="KW-1133">Transmembrane helix</keyword>
<dbReference type="Gene3D" id="1.10.10.10">
    <property type="entry name" value="Winged helix-like DNA-binding domain superfamily/Winged helix DNA-binding domain"/>
    <property type="match status" value="1"/>
</dbReference>
<name>A0A1W5D7F9_9LECA</name>
<feature type="transmembrane region" description="Helical" evidence="1">
    <location>
        <begin position="46"/>
        <end position="64"/>
    </location>
</feature>
<evidence type="ECO:0000313" key="2">
    <source>
        <dbReference type="EMBL" id="SLM39053.1"/>
    </source>
</evidence>
<organism evidence="2 3">
    <name type="scientific">Lasallia pustulata</name>
    <dbReference type="NCBI Taxonomy" id="136370"/>
    <lineage>
        <taxon>Eukaryota</taxon>
        <taxon>Fungi</taxon>
        <taxon>Dikarya</taxon>
        <taxon>Ascomycota</taxon>
        <taxon>Pezizomycotina</taxon>
        <taxon>Lecanoromycetes</taxon>
        <taxon>OSLEUM clade</taxon>
        <taxon>Umbilicariomycetidae</taxon>
        <taxon>Umbilicariales</taxon>
        <taxon>Umbilicariaceae</taxon>
        <taxon>Lasallia</taxon>
    </lineage>
</organism>
<dbReference type="PANTHER" id="PTHR43712">
    <property type="entry name" value="PUTATIVE (AFU_ORTHOLOGUE AFUA_4G14580)-RELATED"/>
    <property type="match status" value="1"/>
</dbReference>
<dbReference type="Proteomes" id="UP000192927">
    <property type="component" value="Unassembled WGS sequence"/>
</dbReference>
<sequence>MSAAVITGAFLSGAMMSLSLVAVPVFLDTTTEAAQLFFQWARMYHYGHQILPAMAVCTLLLYGYTCTKKRGAKRPWGLFALAGATTVSIIPFTWIFMVPTNNELFLLEAASKAEPLALEISGAKELVLKTWGNDLAIAAKTLSDHCRADGTASTPHLAITSVAPGEANRARRNILTIATRLQTLLAEPAEFIQHLASQNQLLASLKWLGEFQVLACIPLSGSIPAKEVADLAGVPEPQLCRVVRMTATAGFLHEPRPGHIAHTALSAPFVTNLSFLDATMFLAETAAPTALHMATATQRHGHLESPSDSAYSIAFNTSQPFQLACVERTRLQRQWSAYRRCAGDMDDSVTELLGRLNWRSLGSACIVDVCAHSTEAAMALAEMYPALHFIVQMIEPAQNSNGTVGAEKAEDFSGRITVQKRMPAAVQVVKNAAVYILRLTTPCPSRPAQILAELSAHLGVLRANALATLILAPPLLPEPGTVDPDVEAMARLRDLSRVQLTNECGLELGELIEMVNSVHDSSGRLVVVNKLRSRNSATVALGVKYEAYADGPYTAESAVI</sequence>
<dbReference type="Gene3D" id="3.40.50.150">
    <property type="entry name" value="Vaccinia Virus protein VP39"/>
    <property type="match status" value="1"/>
</dbReference>
<dbReference type="AlphaFoldDB" id="A0A1W5D7F9"/>
<dbReference type="InterPro" id="IPR029063">
    <property type="entry name" value="SAM-dependent_MTases_sf"/>
</dbReference>
<keyword evidence="1" id="KW-0472">Membrane</keyword>
<dbReference type="PANTHER" id="PTHR43712:SF15">
    <property type="entry name" value="MONODICTYPHENONE CLUSTER TRANSCRIPTIONAL COACTIVATOR MDPA"/>
    <property type="match status" value="1"/>
</dbReference>
<evidence type="ECO:0000313" key="3">
    <source>
        <dbReference type="Proteomes" id="UP000192927"/>
    </source>
</evidence>
<feature type="transmembrane region" description="Helical" evidence="1">
    <location>
        <begin position="76"/>
        <end position="97"/>
    </location>
</feature>
<keyword evidence="3" id="KW-1185">Reference proteome</keyword>
<dbReference type="InterPro" id="IPR036390">
    <property type="entry name" value="WH_DNA-bd_sf"/>
</dbReference>
<reference evidence="3" key="1">
    <citation type="submission" date="2017-03" db="EMBL/GenBank/DDBJ databases">
        <authorList>
            <person name="Sharma R."/>
            <person name="Thines M."/>
        </authorList>
    </citation>
    <scope>NUCLEOTIDE SEQUENCE [LARGE SCALE GENOMIC DNA]</scope>
</reference>
<dbReference type="SUPFAM" id="SSF46785">
    <property type="entry name" value="Winged helix' DNA-binding domain"/>
    <property type="match status" value="1"/>
</dbReference>
<evidence type="ECO:0000256" key="1">
    <source>
        <dbReference type="SAM" id="Phobius"/>
    </source>
</evidence>
<accession>A0A1W5D7F9</accession>
<proteinExistence type="predicted"/>
<keyword evidence="1" id="KW-0812">Transmembrane</keyword>
<dbReference type="EMBL" id="FWEW01003236">
    <property type="protein sequence ID" value="SLM39053.1"/>
    <property type="molecule type" value="Genomic_DNA"/>
</dbReference>
<dbReference type="Pfam" id="PF08592">
    <property type="entry name" value="Anthrone_oxy"/>
    <property type="match status" value="1"/>
</dbReference>